<dbReference type="Proteomes" id="UP001286313">
    <property type="component" value="Unassembled WGS sequence"/>
</dbReference>
<evidence type="ECO:0000313" key="1">
    <source>
        <dbReference type="EMBL" id="KAK3870796.1"/>
    </source>
</evidence>
<comment type="caution">
    <text evidence="1">The sequence shown here is derived from an EMBL/GenBank/DDBJ whole genome shotgun (WGS) entry which is preliminary data.</text>
</comment>
<dbReference type="AlphaFoldDB" id="A0AAE1FBR5"/>
<gene>
    <name evidence="1" type="ORF">Pcinc_023992</name>
</gene>
<reference evidence="1" key="1">
    <citation type="submission" date="2023-10" db="EMBL/GenBank/DDBJ databases">
        <title>Genome assemblies of two species of porcelain crab, Petrolisthes cinctipes and Petrolisthes manimaculis (Anomura: Porcellanidae).</title>
        <authorList>
            <person name="Angst P."/>
        </authorList>
    </citation>
    <scope>NUCLEOTIDE SEQUENCE</scope>
    <source>
        <strain evidence="1">PB745_01</strain>
        <tissue evidence="1">Gill</tissue>
    </source>
</reference>
<accession>A0AAE1FBR5</accession>
<protein>
    <submittedName>
        <fullName evidence="1">Uncharacterized protein</fullName>
    </submittedName>
</protein>
<proteinExistence type="predicted"/>
<dbReference type="EMBL" id="JAWQEG010002606">
    <property type="protein sequence ID" value="KAK3870796.1"/>
    <property type="molecule type" value="Genomic_DNA"/>
</dbReference>
<organism evidence="1 2">
    <name type="scientific">Petrolisthes cinctipes</name>
    <name type="common">Flat porcelain crab</name>
    <dbReference type="NCBI Taxonomy" id="88211"/>
    <lineage>
        <taxon>Eukaryota</taxon>
        <taxon>Metazoa</taxon>
        <taxon>Ecdysozoa</taxon>
        <taxon>Arthropoda</taxon>
        <taxon>Crustacea</taxon>
        <taxon>Multicrustacea</taxon>
        <taxon>Malacostraca</taxon>
        <taxon>Eumalacostraca</taxon>
        <taxon>Eucarida</taxon>
        <taxon>Decapoda</taxon>
        <taxon>Pleocyemata</taxon>
        <taxon>Anomura</taxon>
        <taxon>Galatheoidea</taxon>
        <taxon>Porcellanidae</taxon>
        <taxon>Petrolisthes</taxon>
    </lineage>
</organism>
<sequence length="89" mass="10511">MMRPERKTLAMPRIIITPSPIKNLSPVLRSHQSVQWPSECGRRHQWRSVVKRTDCAPPNRRRVAVREPVESVQYYRHRADFHGKVDVMP</sequence>
<name>A0AAE1FBR5_PETCI</name>
<keyword evidence="2" id="KW-1185">Reference proteome</keyword>
<evidence type="ECO:0000313" key="2">
    <source>
        <dbReference type="Proteomes" id="UP001286313"/>
    </source>
</evidence>